<dbReference type="SUPFAM" id="SSF46785">
    <property type="entry name" value="Winged helix' DNA-binding domain"/>
    <property type="match status" value="1"/>
</dbReference>
<dbReference type="EMBL" id="CP076405">
    <property type="protein sequence ID" value="QWQ21670.2"/>
    <property type="molecule type" value="Genomic_DNA"/>
</dbReference>
<proteinExistence type="inferred from homology"/>
<dbReference type="AlphaFoldDB" id="A0AAJ4NLC1"/>
<dbReference type="GO" id="GO:0003700">
    <property type="term" value="F:DNA-binding transcription factor activity"/>
    <property type="evidence" value="ECO:0007669"/>
    <property type="project" value="InterPro"/>
</dbReference>
<dbReference type="InterPro" id="IPR050950">
    <property type="entry name" value="HTH-type_LysR_regulators"/>
</dbReference>
<dbReference type="PRINTS" id="PR00039">
    <property type="entry name" value="HTHLYSR"/>
</dbReference>
<evidence type="ECO:0000256" key="1">
    <source>
        <dbReference type="ARBA" id="ARBA00009437"/>
    </source>
</evidence>
<protein>
    <submittedName>
        <fullName evidence="6">LysR family transcriptional regulator</fullName>
    </submittedName>
</protein>
<feature type="domain" description="HTH lysR-type" evidence="5">
    <location>
        <begin position="11"/>
        <end position="68"/>
    </location>
</feature>
<evidence type="ECO:0000259" key="5">
    <source>
        <dbReference type="PROSITE" id="PS50931"/>
    </source>
</evidence>
<dbReference type="FunFam" id="1.10.10.10:FF:000001">
    <property type="entry name" value="LysR family transcriptional regulator"/>
    <property type="match status" value="1"/>
</dbReference>
<dbReference type="GO" id="GO:0003677">
    <property type="term" value="F:DNA binding"/>
    <property type="evidence" value="ECO:0007669"/>
    <property type="project" value="UniProtKB-KW"/>
</dbReference>
<dbReference type="InterPro" id="IPR005119">
    <property type="entry name" value="LysR_subst-bd"/>
</dbReference>
<dbReference type="GO" id="GO:0005829">
    <property type="term" value="C:cytosol"/>
    <property type="evidence" value="ECO:0007669"/>
    <property type="project" value="TreeGrafter"/>
</dbReference>
<keyword evidence="4" id="KW-0804">Transcription</keyword>
<dbReference type="InterPro" id="IPR036390">
    <property type="entry name" value="WH_DNA-bd_sf"/>
</dbReference>
<comment type="similarity">
    <text evidence="1">Belongs to the LysR transcriptional regulatory family.</text>
</comment>
<dbReference type="Proteomes" id="UP000682358">
    <property type="component" value="Chromosome"/>
</dbReference>
<dbReference type="InterPro" id="IPR000847">
    <property type="entry name" value="LysR_HTH_N"/>
</dbReference>
<accession>A0AAJ4NLC1</accession>
<gene>
    <name evidence="6" type="ORF">KOF27_04830</name>
</gene>
<dbReference type="InterPro" id="IPR036388">
    <property type="entry name" value="WH-like_DNA-bd_sf"/>
</dbReference>
<keyword evidence="3" id="KW-0238">DNA-binding</keyword>
<dbReference type="SUPFAM" id="SSF53850">
    <property type="entry name" value="Periplasmic binding protein-like II"/>
    <property type="match status" value="1"/>
</dbReference>
<dbReference type="PANTHER" id="PTHR30419">
    <property type="entry name" value="HTH-TYPE TRANSCRIPTIONAL REGULATOR YBHD"/>
    <property type="match status" value="1"/>
</dbReference>
<dbReference type="Pfam" id="PF00126">
    <property type="entry name" value="HTH_1"/>
    <property type="match status" value="1"/>
</dbReference>
<dbReference type="Pfam" id="PF03466">
    <property type="entry name" value="LysR_substrate"/>
    <property type="match status" value="1"/>
</dbReference>
<keyword evidence="2" id="KW-0805">Transcription regulation</keyword>
<evidence type="ECO:0000313" key="7">
    <source>
        <dbReference type="Proteomes" id="UP000682358"/>
    </source>
</evidence>
<evidence type="ECO:0000313" key="6">
    <source>
        <dbReference type="EMBL" id="QWQ21670.2"/>
    </source>
</evidence>
<name>A0AAJ4NLC1_PRORE</name>
<sequence>MIEPWQRLPALTLKQLQYFVTLAKLRHFTETANRLAVSQPALSSALRQIETVIGGKLINRTASSVTLTELGAAILPHAQQILSVSHRAFSEIQKIIVEGGDGTLRIGLVPSVSSLLFPAVPELLTQYFPRLNIEFYDQTNDALIDKLINHEIDFGIGVLDSSVPQNLNIFPLQDDPFVAVIHHDDTVSANEFHLPWKLLNNRDIAVFSKGNIQRLVAATVESHRLKLNIRYQVDYIETLYGLVRSKLAIAILPLLYTVHLRDPELKVLQLQQPELTRTVALIRNSEQATPLMDEVFQVLLKVLRDNNVWDLSTKADYYRIYRKVILFE</sequence>
<evidence type="ECO:0000256" key="3">
    <source>
        <dbReference type="ARBA" id="ARBA00023125"/>
    </source>
</evidence>
<dbReference type="Gene3D" id="1.10.10.10">
    <property type="entry name" value="Winged helix-like DNA-binding domain superfamily/Winged helix DNA-binding domain"/>
    <property type="match status" value="1"/>
</dbReference>
<dbReference type="PROSITE" id="PS50931">
    <property type="entry name" value="HTH_LYSR"/>
    <property type="match status" value="1"/>
</dbReference>
<dbReference type="CDD" id="cd05466">
    <property type="entry name" value="PBP2_LTTR_substrate"/>
    <property type="match status" value="1"/>
</dbReference>
<organism evidence="6 7">
    <name type="scientific">Providencia rettgeri</name>
    <dbReference type="NCBI Taxonomy" id="587"/>
    <lineage>
        <taxon>Bacteria</taxon>
        <taxon>Pseudomonadati</taxon>
        <taxon>Pseudomonadota</taxon>
        <taxon>Gammaproteobacteria</taxon>
        <taxon>Enterobacterales</taxon>
        <taxon>Morganellaceae</taxon>
        <taxon>Providencia</taxon>
    </lineage>
</organism>
<reference evidence="6" key="1">
    <citation type="submission" date="2021-06" db="EMBL/GenBank/DDBJ databases">
        <title>Emergence of genetically related NDM-1-producing Providencia rettgeri strains in Argentina.</title>
        <authorList>
            <person name="Pasteran F."/>
            <person name="Meo A."/>
            <person name="Gomez S."/>
            <person name="Derdoy L."/>
            <person name="Albronoz E."/>
            <person name="Faccone D."/>
            <person name="Guerriero L."/>
            <person name="Archuby D."/>
            <person name="Tarzia A."/>
            <person name="Lopez M."/>
            <person name="Corso A."/>
        </authorList>
    </citation>
    <scope>NUCLEOTIDE SEQUENCE</scope>
    <source>
        <strain evidence="6">PreM15628</strain>
    </source>
</reference>
<evidence type="ECO:0000256" key="4">
    <source>
        <dbReference type="ARBA" id="ARBA00023163"/>
    </source>
</evidence>
<dbReference type="PANTHER" id="PTHR30419:SF8">
    <property type="entry name" value="NITROGEN ASSIMILATION TRANSCRIPTIONAL ACTIVATOR-RELATED"/>
    <property type="match status" value="1"/>
</dbReference>
<dbReference type="Gene3D" id="3.40.190.290">
    <property type="match status" value="1"/>
</dbReference>
<evidence type="ECO:0000256" key="2">
    <source>
        <dbReference type="ARBA" id="ARBA00023015"/>
    </source>
</evidence>